<proteinExistence type="predicted"/>
<comment type="caution">
    <text evidence="2">The sequence shown here is derived from an EMBL/GenBank/DDBJ whole genome shotgun (WGS) entry which is preliminary data.</text>
</comment>
<dbReference type="EMBL" id="JAAFZH010000014">
    <property type="protein sequence ID" value="NDU97937.1"/>
    <property type="molecule type" value="Genomic_DNA"/>
</dbReference>
<sequence>MKRFFCCCLVLAAIQYPLFAQQSYDIEPGKPAQLNGIDYGYEINNERKIDISGESFMRYEVTIYVTNKSNCTKIFFPKPTLFGQENQNELASFDCLNANGKRLTAKGGKVVARPFTVPYQQKIKNSEGKEVTTTTNIQAGHMLRNGETASNTFIAIVPDKERPAMKVRIREIADL</sequence>
<evidence type="ECO:0000256" key="1">
    <source>
        <dbReference type="SAM" id="SignalP"/>
    </source>
</evidence>
<keyword evidence="1" id="KW-0732">Signal</keyword>
<reference evidence="2 3" key="1">
    <citation type="submission" date="2020-02" db="EMBL/GenBank/DDBJ databases">
        <title>Draft genome sequence of two Spirosoma agri KCTC 52727 and Spirosoma terrae KCTC 52035.</title>
        <authorList>
            <person name="Rojas J."/>
            <person name="Ambika Manirajan B."/>
            <person name="Suarez C."/>
            <person name="Ratering S."/>
            <person name="Schnell S."/>
        </authorList>
    </citation>
    <scope>NUCLEOTIDE SEQUENCE [LARGE SCALE GENOMIC DNA]</scope>
    <source>
        <strain evidence="2 3">KCTC 52035</strain>
    </source>
</reference>
<name>A0A6L9LEB2_9BACT</name>
<dbReference type="Proteomes" id="UP000474175">
    <property type="component" value="Unassembled WGS sequence"/>
</dbReference>
<accession>A0A6L9LEB2</accession>
<evidence type="ECO:0000313" key="3">
    <source>
        <dbReference type="Proteomes" id="UP000474175"/>
    </source>
</evidence>
<protein>
    <submittedName>
        <fullName evidence="2">ABC transporter permease</fullName>
    </submittedName>
</protein>
<gene>
    <name evidence="2" type="ORF">GK108_23835</name>
</gene>
<evidence type="ECO:0000313" key="2">
    <source>
        <dbReference type="EMBL" id="NDU97937.1"/>
    </source>
</evidence>
<keyword evidence="3" id="KW-1185">Reference proteome</keyword>
<dbReference type="RefSeq" id="WP_163953898.1">
    <property type="nucleotide sequence ID" value="NZ_JAAFZH010000014.1"/>
</dbReference>
<feature type="signal peptide" evidence="1">
    <location>
        <begin position="1"/>
        <end position="20"/>
    </location>
</feature>
<feature type="chain" id="PRO_5026724458" evidence="1">
    <location>
        <begin position="21"/>
        <end position="175"/>
    </location>
</feature>
<dbReference type="AlphaFoldDB" id="A0A6L9LEB2"/>
<organism evidence="2 3">
    <name type="scientific">Spirosoma terrae</name>
    <dbReference type="NCBI Taxonomy" id="1968276"/>
    <lineage>
        <taxon>Bacteria</taxon>
        <taxon>Pseudomonadati</taxon>
        <taxon>Bacteroidota</taxon>
        <taxon>Cytophagia</taxon>
        <taxon>Cytophagales</taxon>
        <taxon>Cytophagaceae</taxon>
        <taxon>Spirosoma</taxon>
    </lineage>
</organism>